<organism evidence="3 4">
    <name type="scientific">Leucocoprinus birnbaumii</name>
    <dbReference type="NCBI Taxonomy" id="56174"/>
    <lineage>
        <taxon>Eukaryota</taxon>
        <taxon>Fungi</taxon>
        <taxon>Dikarya</taxon>
        <taxon>Basidiomycota</taxon>
        <taxon>Agaricomycotina</taxon>
        <taxon>Agaricomycetes</taxon>
        <taxon>Agaricomycetidae</taxon>
        <taxon>Agaricales</taxon>
        <taxon>Agaricineae</taxon>
        <taxon>Agaricaceae</taxon>
        <taxon>Leucocoprinus</taxon>
    </lineage>
</organism>
<evidence type="ECO:0000256" key="1">
    <source>
        <dbReference type="SAM" id="Coils"/>
    </source>
</evidence>
<proteinExistence type="predicted"/>
<dbReference type="InterPro" id="IPR024983">
    <property type="entry name" value="CHAT_dom"/>
</dbReference>
<dbReference type="Pfam" id="PF12770">
    <property type="entry name" value="CHAT"/>
    <property type="match status" value="1"/>
</dbReference>
<dbReference type="Gene3D" id="1.25.40.10">
    <property type="entry name" value="Tetratricopeptide repeat domain"/>
    <property type="match status" value="1"/>
</dbReference>
<dbReference type="Proteomes" id="UP001213000">
    <property type="component" value="Unassembled WGS sequence"/>
</dbReference>
<accession>A0AAD5YUC0</accession>
<gene>
    <name evidence="3" type="ORF">NP233_g7889</name>
</gene>
<dbReference type="AlphaFoldDB" id="A0AAD5YUC0"/>
<feature type="domain" description="CHAT" evidence="2">
    <location>
        <begin position="746"/>
        <end position="1016"/>
    </location>
</feature>
<reference evidence="3" key="1">
    <citation type="submission" date="2022-07" db="EMBL/GenBank/DDBJ databases">
        <title>Genome Sequence of Leucocoprinus birnbaumii.</title>
        <authorList>
            <person name="Buettner E."/>
        </authorList>
    </citation>
    <scope>NUCLEOTIDE SEQUENCE</scope>
    <source>
        <strain evidence="3">VT141</strain>
    </source>
</reference>
<name>A0AAD5YUC0_9AGAR</name>
<dbReference type="InterPro" id="IPR011990">
    <property type="entry name" value="TPR-like_helical_dom_sf"/>
</dbReference>
<evidence type="ECO:0000259" key="2">
    <source>
        <dbReference type="Pfam" id="PF12770"/>
    </source>
</evidence>
<comment type="caution">
    <text evidence="3">The sequence shown here is derived from an EMBL/GenBank/DDBJ whole genome shotgun (WGS) entry which is preliminary data.</text>
</comment>
<evidence type="ECO:0000313" key="4">
    <source>
        <dbReference type="Proteomes" id="UP001213000"/>
    </source>
</evidence>
<dbReference type="EMBL" id="JANIEX010000604">
    <property type="protein sequence ID" value="KAJ3565059.1"/>
    <property type="molecule type" value="Genomic_DNA"/>
</dbReference>
<sequence length="1017" mass="115039">MRALLAAGKSLGSSFGHHITEQSLSVSFERLWFRFGRLEDLETSLDFQQHIFSTLTINSPEKGWWMAVIALTYSRLFDNTGKLEYLESGVHWGTLSLGHTPENHKDMHIRRLVLSGLLIERSKARSDVNEANKAILLNKRALETMPVQSTEYLMMTMSLAVSYGNRYELTKDSRDLDSALSLALETMRSFPRDNHYYPQFSFTTSQQYLHKYRHDHNIIDLENALRYCQVTIDTTKANTPSLGLYKGHMAGIYLDFYRRFGSMADLESAIDLCMTSVSLLPPNHAKIAFQQLNLSSMYLLQYRRHQDIERLESALQWGNLALKSAKETSRLYIESLHQLSILWESKSKLSRNPQDLNQALHLMQRVIDATPQDSPELPSCYSSMASLYATQYAIFGGPEIRDTILMFTRAAVEAGERLEDPDLPVMQNSLALQYLNNYLWLREENDLNSALHFSELSAENTPEHHIAGALRYKVLAGIYAQKFALDHDEEVKKLTLDTYRHASRFIASNPDIQWDLAYKWAQFADSIQSPEALDAYRHAFNVLPALLWLGTNIATRHEALVKYEVAEMASNAIVSCIQNNNHEAAIESLEQSLSVTLNQLLDLQTDLSLLETHHPDLANDLRRISENLRQLSTATPQGEEEELSKYSSRDSDRMRKLALERGYSPEAVMITSTNMRCDALILLNAQSSPVHLRLFRVNTSVLQTQYQRLKKALEELGIHTRDLREADRGGRVARQQKSSEQTKLDEVLQWLYTMVVSPIYDVLRENSATGGRLWWCPTGLLTYFPLHAAGPPNNFVPSYTSTLNSLLRGRKRRYKPATNSKIIVIGISELPDGGYAPLPNVMKEVQIIKEVTPHKTIIVNSQAVTRNVVTELPAAEWLHLACHGQQGNPKEPLNSCLLLYDDKLYLKQLLSMPLPNAELVFLSACETAMGDTTMSNEALHLAGGMLFAGFGAAIATLWSINDDDGPVVARVVYEHLFHPGSERSAVDSAEALKKAVDHLREMGVPTYRWVPFIHIGV</sequence>
<keyword evidence="1" id="KW-0175">Coiled coil</keyword>
<evidence type="ECO:0000313" key="3">
    <source>
        <dbReference type="EMBL" id="KAJ3565059.1"/>
    </source>
</evidence>
<feature type="coiled-coil region" evidence="1">
    <location>
        <begin position="579"/>
        <end position="606"/>
    </location>
</feature>
<protein>
    <recommendedName>
        <fullName evidence="2">CHAT domain-containing protein</fullName>
    </recommendedName>
</protein>
<keyword evidence="4" id="KW-1185">Reference proteome</keyword>